<feature type="transmembrane region" description="Helical" evidence="6">
    <location>
        <begin position="362"/>
        <end position="382"/>
    </location>
</feature>
<feature type="region of interest" description="Disordered" evidence="5">
    <location>
        <begin position="495"/>
        <end position="525"/>
    </location>
</feature>
<dbReference type="Pfam" id="PF00916">
    <property type="entry name" value="Sulfate_transp"/>
    <property type="match status" value="1"/>
</dbReference>
<feature type="transmembrane region" description="Helical" evidence="6">
    <location>
        <begin position="290"/>
        <end position="312"/>
    </location>
</feature>
<evidence type="ECO:0000313" key="9">
    <source>
        <dbReference type="Proteomes" id="UP000299102"/>
    </source>
</evidence>
<evidence type="ECO:0000256" key="5">
    <source>
        <dbReference type="SAM" id="MobiDB-lite"/>
    </source>
</evidence>
<dbReference type="EMBL" id="BGZK01000775">
    <property type="protein sequence ID" value="GBP59958.1"/>
    <property type="molecule type" value="Genomic_DNA"/>
</dbReference>
<sequence length="769" mass="82724">MLKNIKLVSVLDYAFPIVRWGRHYSAGAAVGDLIAGVTVALTLIPQSIAYASLAGLQPQYGLYASFAGGFVYAVTGSCPQINIGPTALLSLLTFTYTNGTNPDFAVLLCFIGGLLQLVAGAAQLGFLVEFVSLPVVSGFTSAAAVTIASSQIKGLLGLKFSAETFVATWKGIYRHIADTRLPDTLLSFACCILLLGMKALKDIRVKDPQDEKAKRNVLILQRSLWVVGVARNAVVVVLAAVVAYFVHVDRENPLILTGNITPGLPTPQVPPFRTTAGNTTYSATEMLGHLGSGLIVVPLVGIIANVAIAKAFSGGRTLNATQEIIALGMCNAVGSFFRSFPVNGSFTRSAVSDASGVRTPAAGFYTGIIVLMTLGLLTPYFYYIPRAALAAVIVCAVLHMVDLQIIRTLWRTSRFDLIPLVGSFVLCLALGIELGLVCGVGVDVVLLLYYHSRPPLNLRIVNDNNLPPHYEIYPVGGLHFPGAEKVRAEMIAARSSAPSGRTDTASQNVTQNLTTSGTPGDSVPNGHVRTATTNVNMPQEPIILVVRCDKLYRIDYTFLQSLKALTEEWSRGGPVLWCEANAHVKDKIRSVLSDPLFCDSSADLRNLLADLVALIQPAINLNKRPAPDVRVNDSEYFRRKSTDINLCDKFNLKTLIYLRSYEGHLGPAVPAQPEERAVTAAAPGLRADKSSTTKCSFYSVPRDKQREGQIETRAGAGAAEDRAGARKGRGSRRAGRAILIRGLPRADPRRRKSDPANQSRRSSTSHPSR</sequence>
<dbReference type="GO" id="GO:0016020">
    <property type="term" value="C:membrane"/>
    <property type="evidence" value="ECO:0007669"/>
    <property type="project" value="UniProtKB-SubCell"/>
</dbReference>
<evidence type="ECO:0000256" key="1">
    <source>
        <dbReference type="ARBA" id="ARBA00004141"/>
    </source>
</evidence>
<feature type="compositionally biased region" description="Polar residues" evidence="5">
    <location>
        <begin position="755"/>
        <end position="769"/>
    </location>
</feature>
<dbReference type="STRING" id="151549.A0A4C1X838"/>
<dbReference type="Proteomes" id="UP000299102">
    <property type="component" value="Unassembled WGS sequence"/>
</dbReference>
<evidence type="ECO:0000259" key="7">
    <source>
        <dbReference type="Pfam" id="PF00916"/>
    </source>
</evidence>
<feature type="transmembrane region" description="Helical" evidence="6">
    <location>
        <begin position="29"/>
        <end position="50"/>
    </location>
</feature>
<dbReference type="PANTHER" id="PTHR11814">
    <property type="entry name" value="SULFATE TRANSPORTER"/>
    <property type="match status" value="1"/>
</dbReference>
<protein>
    <submittedName>
        <fullName evidence="8">Sodium-independent sulfate anion transporter</fullName>
    </submittedName>
</protein>
<organism evidence="8 9">
    <name type="scientific">Eumeta variegata</name>
    <name type="common">Bagworm moth</name>
    <name type="synonym">Eumeta japonica</name>
    <dbReference type="NCBI Taxonomy" id="151549"/>
    <lineage>
        <taxon>Eukaryota</taxon>
        <taxon>Metazoa</taxon>
        <taxon>Ecdysozoa</taxon>
        <taxon>Arthropoda</taxon>
        <taxon>Hexapoda</taxon>
        <taxon>Insecta</taxon>
        <taxon>Pterygota</taxon>
        <taxon>Neoptera</taxon>
        <taxon>Endopterygota</taxon>
        <taxon>Lepidoptera</taxon>
        <taxon>Glossata</taxon>
        <taxon>Ditrysia</taxon>
        <taxon>Tineoidea</taxon>
        <taxon>Psychidae</taxon>
        <taxon>Oiketicinae</taxon>
        <taxon>Eumeta</taxon>
    </lineage>
</organism>
<keyword evidence="9" id="KW-1185">Reference proteome</keyword>
<evidence type="ECO:0000256" key="4">
    <source>
        <dbReference type="ARBA" id="ARBA00023136"/>
    </source>
</evidence>
<gene>
    <name evidence="8" type="primary">SLC26A11</name>
    <name evidence="8" type="ORF">EVAR_84458_1</name>
</gene>
<dbReference type="GO" id="GO:0055085">
    <property type="term" value="P:transmembrane transport"/>
    <property type="evidence" value="ECO:0007669"/>
    <property type="project" value="InterPro"/>
</dbReference>
<dbReference type="InterPro" id="IPR001902">
    <property type="entry name" value="SLC26A/SulP_fam"/>
</dbReference>
<evidence type="ECO:0000256" key="6">
    <source>
        <dbReference type="SAM" id="Phobius"/>
    </source>
</evidence>
<feature type="transmembrane region" description="Helical" evidence="6">
    <location>
        <begin position="224"/>
        <end position="246"/>
    </location>
</feature>
<keyword evidence="2 6" id="KW-0812">Transmembrane</keyword>
<feature type="transmembrane region" description="Helical" evidence="6">
    <location>
        <begin position="104"/>
        <end position="128"/>
    </location>
</feature>
<proteinExistence type="predicted"/>
<comment type="caution">
    <text evidence="8">The sequence shown here is derived from an EMBL/GenBank/DDBJ whole genome shotgun (WGS) entry which is preliminary data.</text>
</comment>
<dbReference type="InterPro" id="IPR011547">
    <property type="entry name" value="SLC26A/SulP_dom"/>
</dbReference>
<feature type="compositionally biased region" description="Basic and acidic residues" evidence="5">
    <location>
        <begin position="701"/>
        <end position="710"/>
    </location>
</feature>
<name>A0A4C1X838_EUMVA</name>
<keyword evidence="3 6" id="KW-1133">Transmembrane helix</keyword>
<feature type="region of interest" description="Disordered" evidence="5">
    <location>
        <begin position="699"/>
        <end position="769"/>
    </location>
</feature>
<dbReference type="OrthoDB" id="288203at2759"/>
<evidence type="ECO:0000256" key="3">
    <source>
        <dbReference type="ARBA" id="ARBA00022989"/>
    </source>
</evidence>
<accession>A0A4C1X838</accession>
<evidence type="ECO:0000256" key="2">
    <source>
        <dbReference type="ARBA" id="ARBA00022692"/>
    </source>
</evidence>
<comment type="subcellular location">
    <subcellularLocation>
        <location evidence="1">Membrane</location>
        <topology evidence="1">Multi-pass membrane protein</topology>
    </subcellularLocation>
</comment>
<keyword evidence="4 6" id="KW-0472">Membrane</keyword>
<dbReference type="AlphaFoldDB" id="A0A4C1X838"/>
<feature type="compositionally biased region" description="Basic residues" evidence="5">
    <location>
        <begin position="725"/>
        <end position="735"/>
    </location>
</feature>
<feature type="compositionally biased region" description="Polar residues" evidence="5">
    <location>
        <begin position="496"/>
        <end position="519"/>
    </location>
</feature>
<feature type="transmembrane region" description="Helical" evidence="6">
    <location>
        <begin position="422"/>
        <end position="450"/>
    </location>
</feature>
<evidence type="ECO:0000313" key="8">
    <source>
        <dbReference type="EMBL" id="GBP59958.1"/>
    </source>
</evidence>
<feature type="domain" description="SLC26A/SulP transporter" evidence="7">
    <location>
        <begin position="31"/>
        <end position="418"/>
    </location>
</feature>
<feature type="transmembrane region" description="Helical" evidence="6">
    <location>
        <begin position="389"/>
        <end position="410"/>
    </location>
</feature>
<feature type="transmembrane region" description="Helical" evidence="6">
    <location>
        <begin position="70"/>
        <end position="92"/>
    </location>
</feature>
<reference evidence="8 9" key="1">
    <citation type="journal article" date="2019" name="Commun. Biol.">
        <title>The bagworm genome reveals a unique fibroin gene that provides high tensile strength.</title>
        <authorList>
            <person name="Kono N."/>
            <person name="Nakamura H."/>
            <person name="Ohtoshi R."/>
            <person name="Tomita M."/>
            <person name="Numata K."/>
            <person name="Arakawa K."/>
        </authorList>
    </citation>
    <scope>NUCLEOTIDE SEQUENCE [LARGE SCALE GENOMIC DNA]</scope>
</reference>